<dbReference type="InterPro" id="IPR058913">
    <property type="entry name" value="Integrase_dom_put"/>
</dbReference>
<evidence type="ECO:0000259" key="2">
    <source>
        <dbReference type="Pfam" id="PF24764"/>
    </source>
</evidence>
<organism evidence="3 4">
    <name type="scientific">Onychostoma macrolepis</name>
    <dbReference type="NCBI Taxonomy" id="369639"/>
    <lineage>
        <taxon>Eukaryota</taxon>
        <taxon>Metazoa</taxon>
        <taxon>Chordata</taxon>
        <taxon>Craniata</taxon>
        <taxon>Vertebrata</taxon>
        <taxon>Euteleostomi</taxon>
        <taxon>Actinopterygii</taxon>
        <taxon>Neopterygii</taxon>
        <taxon>Teleostei</taxon>
        <taxon>Ostariophysi</taxon>
        <taxon>Cypriniformes</taxon>
        <taxon>Cyprinidae</taxon>
        <taxon>Acrossocheilinae</taxon>
        <taxon>Onychostoma</taxon>
    </lineage>
</organism>
<comment type="caution">
    <text evidence="3">The sequence shown here is derived from an EMBL/GenBank/DDBJ whole genome shotgun (WGS) entry which is preliminary data.</text>
</comment>
<dbReference type="Pfam" id="PF24764">
    <property type="entry name" value="rva_4"/>
    <property type="match status" value="1"/>
</dbReference>
<reference evidence="3 4" key="1">
    <citation type="submission" date="2020-04" db="EMBL/GenBank/DDBJ databases">
        <title>Chromosome-level genome assembly of a cyprinid fish Onychostoma macrolepis by integration of Nanopore Sequencing, Bionano and Hi-C technology.</title>
        <authorList>
            <person name="Wang D."/>
        </authorList>
    </citation>
    <scope>NUCLEOTIDE SEQUENCE [LARGE SCALE GENOMIC DNA]</scope>
    <source>
        <strain evidence="3">SWU-2019</strain>
        <tissue evidence="3">Muscle</tissue>
    </source>
</reference>
<accession>A0A7J6D4F8</accession>
<gene>
    <name evidence="3" type="ORF">G5714_004334</name>
</gene>
<evidence type="ECO:0000313" key="4">
    <source>
        <dbReference type="Proteomes" id="UP000579812"/>
    </source>
</evidence>
<proteinExistence type="predicted"/>
<evidence type="ECO:0000256" key="1">
    <source>
        <dbReference type="SAM" id="MobiDB-lite"/>
    </source>
</evidence>
<evidence type="ECO:0000313" key="3">
    <source>
        <dbReference type="EMBL" id="KAF4114111.1"/>
    </source>
</evidence>
<dbReference type="EMBL" id="JAAMOB010000004">
    <property type="protein sequence ID" value="KAF4114111.1"/>
    <property type="molecule type" value="Genomic_DNA"/>
</dbReference>
<dbReference type="AlphaFoldDB" id="A0A7J6D4F8"/>
<feature type="region of interest" description="Disordered" evidence="1">
    <location>
        <begin position="1"/>
        <end position="20"/>
    </location>
</feature>
<keyword evidence="4" id="KW-1185">Reference proteome</keyword>
<dbReference type="PANTHER" id="PTHR46791">
    <property type="entry name" value="EXPRESSED PROTEIN"/>
    <property type="match status" value="1"/>
</dbReference>
<feature type="domain" description="Integrase core" evidence="2">
    <location>
        <begin position="32"/>
        <end position="73"/>
    </location>
</feature>
<protein>
    <recommendedName>
        <fullName evidence="2">Integrase core domain-containing protein</fullName>
    </recommendedName>
</protein>
<sequence>MSCYGCSSAEEESERESSWSCTQSTISATAPENSLWHIDGNHKLIRWRIVIHGYSRLVVFLRASDNNRGGTVFD</sequence>
<dbReference type="PANTHER" id="PTHR46791:SF5">
    <property type="entry name" value="CLR5 DOMAIN-CONTAINING PROTEIN-RELATED"/>
    <property type="match status" value="1"/>
</dbReference>
<dbReference type="Proteomes" id="UP000579812">
    <property type="component" value="Unassembled WGS sequence"/>
</dbReference>
<name>A0A7J6D4F8_9TELE</name>